<evidence type="ECO:0000256" key="1">
    <source>
        <dbReference type="ARBA" id="ARBA00007626"/>
    </source>
</evidence>
<dbReference type="Pfam" id="PF12854">
    <property type="entry name" value="PPR_1"/>
    <property type="match status" value="1"/>
</dbReference>
<keyword evidence="2" id="KW-0677">Repeat</keyword>
<name>A0A1D1YJV0_9ARAE</name>
<dbReference type="AlphaFoldDB" id="A0A1D1YJV0"/>
<evidence type="ECO:0000313" key="4">
    <source>
        <dbReference type="EMBL" id="JAT54911.1"/>
    </source>
</evidence>
<dbReference type="PANTHER" id="PTHR47939">
    <property type="entry name" value="MEMBRANE-ASSOCIATED SALT-INDUCIBLE PROTEIN-LIKE"/>
    <property type="match status" value="1"/>
</dbReference>
<dbReference type="Pfam" id="PF13041">
    <property type="entry name" value="PPR_2"/>
    <property type="match status" value="2"/>
</dbReference>
<feature type="repeat" description="PPR" evidence="3">
    <location>
        <begin position="193"/>
        <end position="227"/>
    </location>
</feature>
<dbReference type="NCBIfam" id="TIGR00756">
    <property type="entry name" value="PPR"/>
    <property type="match status" value="4"/>
</dbReference>
<dbReference type="InterPro" id="IPR011990">
    <property type="entry name" value="TPR-like_helical_dom_sf"/>
</dbReference>
<comment type="similarity">
    <text evidence="1">Belongs to the PPR family. P subfamily.</text>
</comment>
<dbReference type="EMBL" id="GDJX01013025">
    <property type="protein sequence ID" value="JAT54911.1"/>
    <property type="molecule type" value="Transcribed_RNA"/>
</dbReference>
<reference evidence="4" key="1">
    <citation type="submission" date="2015-07" db="EMBL/GenBank/DDBJ databases">
        <title>Transcriptome Assembly of Anthurium amnicola.</title>
        <authorList>
            <person name="Suzuki J."/>
        </authorList>
    </citation>
    <scope>NUCLEOTIDE SEQUENCE</scope>
</reference>
<feature type="repeat" description="PPR" evidence="3">
    <location>
        <begin position="263"/>
        <end position="297"/>
    </location>
</feature>
<dbReference type="PANTHER" id="PTHR47939:SF14">
    <property type="entry name" value="PENTATRICOPEPTIDE REPEAT-CONTAINING PROTEIN MITOCHONDRIAL"/>
    <property type="match status" value="1"/>
</dbReference>
<dbReference type="PROSITE" id="PS51375">
    <property type="entry name" value="PPR"/>
    <property type="match status" value="5"/>
</dbReference>
<feature type="repeat" description="PPR" evidence="3">
    <location>
        <begin position="298"/>
        <end position="332"/>
    </location>
</feature>
<gene>
    <name evidence="4" type="primary">At3g14580_1</name>
    <name evidence="4" type="ORF">g.65135</name>
</gene>
<proteinExistence type="inferred from homology"/>
<dbReference type="InterPro" id="IPR002885">
    <property type="entry name" value="PPR_rpt"/>
</dbReference>
<feature type="repeat" description="PPR" evidence="3">
    <location>
        <begin position="228"/>
        <end position="262"/>
    </location>
</feature>
<evidence type="ECO:0000256" key="2">
    <source>
        <dbReference type="ARBA" id="ARBA00022737"/>
    </source>
</evidence>
<dbReference type="Gene3D" id="1.25.40.10">
    <property type="entry name" value="Tetratricopeptide repeat domain"/>
    <property type="match status" value="3"/>
</dbReference>
<sequence>MTVLFKGKITYQAITDSLYDISSRRSKSSFAKFTSVYENDKYWFGRLDQKDWLAPNEVLKIFNGLRNPDLVVSGYRKVSSRKDYKPNEAFYSLLIDKLASAQKFDIFEEFLERIKFEKCKVSDDFFFKLIKTYGNVANHPEQAIRTLLRMPEFHCWPTVKTFNFVLNLLVCSKQFDVIPEVYLSAPRLGVALDTCCFNILIKGLCNCGKLDAAFSVLHEIHNQGCKPNVKTYSTLMHSLCKNDRVEDAFDLYEKMEADGCYPDTVTFNILISGLCRQGKIFEGMEFLKKMKLKGCYPNSGTYQVLLCGFLSSEQFVKAKEFMDLMLSEGSCPSFSSYKLLIQGLCDENLLSDAELVLKQMVYQGFAPRMGTWKKILECMFSRTEGSDSLDNLFHSLD</sequence>
<evidence type="ECO:0000256" key="3">
    <source>
        <dbReference type="PROSITE-ProRule" id="PRU00708"/>
    </source>
</evidence>
<organism evidence="4">
    <name type="scientific">Anthurium amnicola</name>
    <dbReference type="NCBI Taxonomy" id="1678845"/>
    <lineage>
        <taxon>Eukaryota</taxon>
        <taxon>Viridiplantae</taxon>
        <taxon>Streptophyta</taxon>
        <taxon>Embryophyta</taxon>
        <taxon>Tracheophyta</taxon>
        <taxon>Spermatophyta</taxon>
        <taxon>Magnoliopsida</taxon>
        <taxon>Liliopsida</taxon>
        <taxon>Araceae</taxon>
        <taxon>Pothoideae</taxon>
        <taxon>Potheae</taxon>
        <taxon>Anthurium</taxon>
    </lineage>
</organism>
<feature type="repeat" description="PPR" evidence="3">
    <location>
        <begin position="333"/>
        <end position="367"/>
    </location>
</feature>
<protein>
    <submittedName>
        <fullName evidence="4">Pentatricopeptide repeat-containing protein At3g14580, mitochondrial</fullName>
    </submittedName>
</protein>
<dbReference type="InterPro" id="IPR050667">
    <property type="entry name" value="PPR-containing_protein"/>
</dbReference>
<accession>A0A1D1YJV0</accession>